<evidence type="ECO:0000256" key="14">
    <source>
        <dbReference type="PIRSR" id="PIRSR604809-3"/>
    </source>
</evidence>
<feature type="binding site" evidence="13">
    <location>
        <begin position="271"/>
        <end position="273"/>
    </location>
    <ligand>
        <name>ATP</name>
        <dbReference type="ChEBI" id="CHEBI:30616"/>
    </ligand>
</feature>
<evidence type="ECO:0000259" key="21">
    <source>
        <dbReference type="PROSITE" id="PS51987"/>
    </source>
</evidence>
<keyword evidence="10 13" id="KW-0067">ATP-binding</keyword>
<feature type="binding site" evidence="13">
    <location>
        <position position="339"/>
    </location>
    <ligand>
        <name>ATP</name>
        <dbReference type="ChEBI" id="CHEBI:30616"/>
    </ligand>
</feature>
<dbReference type="NCBIfam" id="TIGR00653">
    <property type="entry name" value="GlnA"/>
    <property type="match status" value="1"/>
</dbReference>
<dbReference type="AlphaFoldDB" id="A0A0B5BG78"/>
<dbReference type="OrthoDB" id="9807095at2"/>
<dbReference type="SUPFAM" id="SSF55931">
    <property type="entry name" value="Glutamine synthetase/guanido kinase"/>
    <property type="match status" value="1"/>
</dbReference>
<dbReference type="STRING" id="345632.GPICK_06460"/>
<dbReference type="RefSeq" id="WP_039741472.1">
    <property type="nucleotide sequence ID" value="NZ_CP009788.1"/>
</dbReference>
<gene>
    <name evidence="22" type="primary">glnA</name>
    <name evidence="22" type="ORF">GPICK_06460</name>
</gene>
<evidence type="ECO:0000259" key="20">
    <source>
        <dbReference type="PROSITE" id="PS51986"/>
    </source>
</evidence>
<feature type="binding site" evidence="14">
    <location>
        <position position="130"/>
    </location>
    <ligand>
        <name>Mg(2+)</name>
        <dbReference type="ChEBI" id="CHEBI:18420"/>
        <label>1</label>
    </ligand>
</feature>
<keyword evidence="11 14" id="KW-0460">Magnesium</keyword>
<evidence type="ECO:0000256" key="2">
    <source>
        <dbReference type="ARBA" id="ARBA00009897"/>
    </source>
</evidence>
<evidence type="ECO:0000256" key="17">
    <source>
        <dbReference type="RuleBase" id="RU000384"/>
    </source>
</evidence>
<comment type="catalytic activity">
    <reaction evidence="19">
        <text>L-glutamate + NH4(+) + ATP = L-glutamine + ADP + phosphate + H(+)</text>
        <dbReference type="Rhea" id="RHEA:16169"/>
        <dbReference type="ChEBI" id="CHEBI:15378"/>
        <dbReference type="ChEBI" id="CHEBI:28938"/>
        <dbReference type="ChEBI" id="CHEBI:29985"/>
        <dbReference type="ChEBI" id="CHEBI:30616"/>
        <dbReference type="ChEBI" id="CHEBI:43474"/>
        <dbReference type="ChEBI" id="CHEBI:58359"/>
        <dbReference type="ChEBI" id="CHEBI:456216"/>
        <dbReference type="EC" id="6.3.1.2"/>
    </reaction>
</comment>
<evidence type="ECO:0000256" key="4">
    <source>
        <dbReference type="ARBA" id="ARBA00021364"/>
    </source>
</evidence>
<feature type="binding site" evidence="12">
    <location>
        <begin position="264"/>
        <end position="265"/>
    </location>
    <ligand>
        <name>L-glutamate</name>
        <dbReference type="ChEBI" id="CHEBI:29985"/>
    </ligand>
</feature>
<dbReference type="Pfam" id="PF00120">
    <property type="entry name" value="Gln-synt_C"/>
    <property type="match status" value="1"/>
</dbReference>
<feature type="domain" description="GS beta-grasp" evidence="20">
    <location>
        <begin position="13"/>
        <end position="97"/>
    </location>
</feature>
<feature type="binding site" evidence="14">
    <location>
        <position position="212"/>
    </location>
    <ligand>
        <name>Mg(2+)</name>
        <dbReference type="ChEBI" id="CHEBI:18420"/>
        <label>1</label>
    </ligand>
</feature>
<dbReference type="Gene3D" id="3.10.20.70">
    <property type="entry name" value="Glutamine synthetase, N-terminal domain"/>
    <property type="match status" value="1"/>
</dbReference>
<feature type="modified residue" description="O-AMP-tyrosine" evidence="15">
    <location>
        <position position="398"/>
    </location>
</feature>
<feature type="binding site" evidence="12">
    <location>
        <position position="339"/>
    </location>
    <ligand>
        <name>L-glutamate</name>
        <dbReference type="ChEBI" id="CHEBI:29985"/>
    </ligand>
</feature>
<name>A0A0B5BG78_9BACT</name>
<evidence type="ECO:0000256" key="15">
    <source>
        <dbReference type="PIRSR" id="PIRSR604809-50"/>
    </source>
</evidence>
<dbReference type="FunFam" id="3.30.590.10:FF:000001">
    <property type="entry name" value="Glutamine synthetase"/>
    <property type="match status" value="1"/>
</dbReference>
<evidence type="ECO:0000256" key="11">
    <source>
        <dbReference type="ARBA" id="ARBA00022842"/>
    </source>
</evidence>
<evidence type="ECO:0000256" key="18">
    <source>
        <dbReference type="RuleBase" id="RU000387"/>
    </source>
</evidence>
<reference evidence="22 23" key="1">
    <citation type="journal article" date="2015" name="Genome Announc.">
        <title>Complete Genome of Geobacter pickeringii G13T, a Metal-Reducing Isolate from Sedimentary Kaolin Deposits.</title>
        <authorList>
            <person name="Badalamenti J.P."/>
            <person name="Bond D.R."/>
        </authorList>
    </citation>
    <scope>NUCLEOTIDE SEQUENCE [LARGE SCALE GENOMIC DNA]</scope>
    <source>
        <strain evidence="22 23">G13</strain>
    </source>
</reference>
<keyword evidence="8 14" id="KW-0479">Metal-binding</keyword>
<comment type="similarity">
    <text evidence="2 16 17">Belongs to the glutamine synthetase family.</text>
</comment>
<feature type="binding site" evidence="14">
    <location>
        <position position="220"/>
    </location>
    <ligand>
        <name>Mg(2+)</name>
        <dbReference type="ChEBI" id="CHEBI:18420"/>
        <label>1</label>
    </ligand>
</feature>
<protein>
    <recommendedName>
        <fullName evidence="4 19">Glutamine synthetase</fullName>
        <ecNumber evidence="19">6.3.1.2</ecNumber>
    </recommendedName>
</protein>
<dbReference type="GO" id="GO:0019740">
    <property type="term" value="P:nitrogen utilization"/>
    <property type="evidence" value="ECO:0007669"/>
    <property type="project" value="TreeGrafter"/>
</dbReference>
<feature type="binding site" evidence="14">
    <location>
        <position position="358"/>
    </location>
    <ligand>
        <name>Mg(2+)</name>
        <dbReference type="ChEBI" id="CHEBI:18420"/>
        <label>1</label>
    </ligand>
</feature>
<evidence type="ECO:0000256" key="8">
    <source>
        <dbReference type="ARBA" id="ARBA00022723"/>
    </source>
</evidence>
<dbReference type="HOGENOM" id="CLU_017290_1_2_7"/>
<dbReference type="GO" id="GO:0005737">
    <property type="term" value="C:cytoplasm"/>
    <property type="evidence" value="ECO:0007669"/>
    <property type="project" value="UniProtKB-SubCell"/>
</dbReference>
<dbReference type="InterPro" id="IPR004809">
    <property type="entry name" value="Gln_synth_I"/>
</dbReference>
<evidence type="ECO:0000256" key="19">
    <source>
        <dbReference type="RuleBase" id="RU004356"/>
    </source>
</evidence>
<dbReference type="PANTHER" id="PTHR43407:SF1">
    <property type="entry name" value="LENGSIN"/>
    <property type="match status" value="1"/>
</dbReference>
<dbReference type="InterPro" id="IPR027302">
    <property type="entry name" value="Gln_synth_N_conserv_site"/>
</dbReference>
<dbReference type="Gene3D" id="3.30.590.10">
    <property type="entry name" value="Glutamine synthetase/guanido kinase, catalytic domain"/>
    <property type="match status" value="1"/>
</dbReference>
<dbReference type="InterPro" id="IPR001637">
    <property type="entry name" value="Gln_synth_I_adenylation_site"/>
</dbReference>
<keyword evidence="5 18" id="KW-0963">Cytoplasm</keyword>
<dbReference type="SUPFAM" id="SSF54368">
    <property type="entry name" value="Glutamine synthetase, N-terminal domain"/>
    <property type="match status" value="1"/>
</dbReference>
<comment type="cofactor">
    <cofactor evidence="14">
        <name>Mg(2+)</name>
        <dbReference type="ChEBI" id="CHEBI:18420"/>
    </cofactor>
    <text evidence="14">Binds 2 Mg(2+) ions per subunit.</text>
</comment>
<feature type="binding site" evidence="14">
    <location>
        <position position="269"/>
    </location>
    <ligand>
        <name>Mg(2+)</name>
        <dbReference type="ChEBI" id="CHEBI:18420"/>
        <label>1</label>
    </ligand>
</feature>
<feature type="binding site" evidence="12">
    <location>
        <position position="327"/>
    </location>
    <ligand>
        <name>L-glutamate</name>
        <dbReference type="ChEBI" id="CHEBI:29985"/>
    </ligand>
</feature>
<feature type="domain" description="GS catalytic" evidence="21">
    <location>
        <begin position="105"/>
        <end position="470"/>
    </location>
</feature>
<dbReference type="EC" id="6.3.1.2" evidence="19"/>
<feature type="binding site" evidence="12">
    <location>
        <position position="321"/>
    </location>
    <ligand>
        <name>L-glutamate</name>
        <dbReference type="ChEBI" id="CHEBI:29985"/>
    </ligand>
</feature>
<keyword evidence="7 19" id="KW-0436">Ligase</keyword>
<sequence>MTPKQVVEFAKENGALMVDYKFMDFVGTWQHVSVPITEFGEDTFEEGQGFDGSSIRGWQPIHASDMILLPDPTTAKMDPFIAVPTLSLICNVFDPITKEDYTRDPRNIARKAEAYLKSTGIGDTAFFGPEAEFFIFDDVRYDSSSNQSFYMVDSVEGAWNTGREEFPNLGYKPRHKEGYFPVSPTDSQNDLRNEMVMELQKVGIRVECQHHEVASGGQAEIDMRFSSLVDMADQLQWFKYVIKNVAYRNGKTVTFMPKPLYGDNGSGMHCHQSIWKDGQNLFAGDKYGGLSQMALWYIGGIIKHAKALCALTNPTTNSYKRLVPGFEAPVNMAYSSRNRSASLRIPMMSSNPKAKRIEYRTPDPSCNGYLAFAAMLMAGLDGIENKIDPGQPLDKDIYGLSPEELKDIPSAPGSLEEALQALQDDHEFLLKGDVFTPDVIEKWIEYKTEAEVNPVRMRPVPLEFALYYDI</sequence>
<feature type="binding site" evidence="14">
    <location>
        <position position="132"/>
    </location>
    <ligand>
        <name>Mg(2+)</name>
        <dbReference type="ChEBI" id="CHEBI:18420"/>
        <label>1</label>
    </ligand>
</feature>
<feature type="binding site" evidence="13">
    <location>
        <position position="353"/>
    </location>
    <ligand>
        <name>ATP</name>
        <dbReference type="ChEBI" id="CHEBI:30616"/>
    </ligand>
</feature>
<feature type="binding site" evidence="12">
    <location>
        <position position="360"/>
    </location>
    <ligand>
        <name>L-glutamate</name>
        <dbReference type="ChEBI" id="CHEBI:29985"/>
    </ligand>
</feature>
<dbReference type="InterPro" id="IPR036651">
    <property type="entry name" value="Gln_synt_N_sf"/>
</dbReference>
<feature type="binding site" evidence="13">
    <location>
        <position position="207"/>
    </location>
    <ligand>
        <name>ATP</name>
        <dbReference type="ChEBI" id="CHEBI:30616"/>
    </ligand>
</feature>
<dbReference type="PROSITE" id="PS00180">
    <property type="entry name" value="GLNA_1"/>
    <property type="match status" value="1"/>
</dbReference>
<evidence type="ECO:0000256" key="1">
    <source>
        <dbReference type="ARBA" id="ARBA00004496"/>
    </source>
</evidence>
<comment type="subcellular location">
    <subcellularLocation>
        <location evidence="1 18">Cytoplasm</location>
    </subcellularLocation>
</comment>
<evidence type="ECO:0000256" key="12">
    <source>
        <dbReference type="PIRSR" id="PIRSR604809-1"/>
    </source>
</evidence>
<evidence type="ECO:0000256" key="16">
    <source>
        <dbReference type="PROSITE-ProRule" id="PRU01330"/>
    </source>
</evidence>
<dbReference type="PROSITE" id="PS00182">
    <property type="entry name" value="GLNA_ADENYLATION"/>
    <property type="match status" value="1"/>
</dbReference>
<evidence type="ECO:0000256" key="6">
    <source>
        <dbReference type="ARBA" id="ARBA00022553"/>
    </source>
</evidence>
<accession>A0A0B5BG78</accession>
<evidence type="ECO:0000313" key="23">
    <source>
        <dbReference type="Proteomes" id="UP000057609"/>
    </source>
</evidence>
<evidence type="ECO:0000256" key="9">
    <source>
        <dbReference type="ARBA" id="ARBA00022741"/>
    </source>
</evidence>
<keyword evidence="9 13" id="KW-0547">Nucleotide-binding</keyword>
<dbReference type="EMBL" id="CP009788">
    <property type="protein sequence ID" value="AJE03056.1"/>
    <property type="molecule type" value="Genomic_DNA"/>
</dbReference>
<dbReference type="PANTHER" id="PTHR43407">
    <property type="entry name" value="GLUTAMINE SYNTHETASE"/>
    <property type="match status" value="1"/>
</dbReference>
<dbReference type="PROSITE" id="PS51987">
    <property type="entry name" value="GS_CATALYTIC"/>
    <property type="match status" value="1"/>
</dbReference>
<evidence type="ECO:0000313" key="22">
    <source>
        <dbReference type="EMBL" id="AJE03056.1"/>
    </source>
</evidence>
<keyword evidence="6 15" id="KW-0597">Phosphoprotein</keyword>
<dbReference type="SMART" id="SM01230">
    <property type="entry name" value="Gln-synt_C"/>
    <property type="match status" value="1"/>
</dbReference>
<dbReference type="PROSITE" id="PS51986">
    <property type="entry name" value="GS_BETA_GRASP"/>
    <property type="match status" value="1"/>
</dbReference>
<dbReference type="InterPro" id="IPR027303">
    <property type="entry name" value="Gln_synth_gly_rich_site"/>
</dbReference>
<dbReference type="GO" id="GO:0046872">
    <property type="term" value="F:metal ion binding"/>
    <property type="evidence" value="ECO:0007669"/>
    <property type="project" value="UniProtKB-KW"/>
</dbReference>
<dbReference type="GO" id="GO:0004356">
    <property type="term" value="F:glutamine synthetase activity"/>
    <property type="evidence" value="ECO:0007669"/>
    <property type="project" value="UniProtKB-EC"/>
</dbReference>
<dbReference type="GO" id="GO:0006542">
    <property type="term" value="P:glutamine biosynthetic process"/>
    <property type="evidence" value="ECO:0007669"/>
    <property type="project" value="InterPro"/>
</dbReference>
<proteinExistence type="inferred from homology"/>
<evidence type="ECO:0000256" key="13">
    <source>
        <dbReference type="PIRSR" id="PIRSR604809-2"/>
    </source>
</evidence>
<dbReference type="Pfam" id="PF03951">
    <property type="entry name" value="Gln-synt_N"/>
    <property type="match status" value="1"/>
</dbReference>
<evidence type="ECO:0000256" key="7">
    <source>
        <dbReference type="ARBA" id="ARBA00022598"/>
    </source>
</evidence>
<dbReference type="Proteomes" id="UP000057609">
    <property type="component" value="Chromosome"/>
</dbReference>
<organism evidence="22 23">
    <name type="scientific">Geobacter pickeringii</name>
    <dbReference type="NCBI Taxonomy" id="345632"/>
    <lineage>
        <taxon>Bacteria</taxon>
        <taxon>Pseudomonadati</taxon>
        <taxon>Thermodesulfobacteriota</taxon>
        <taxon>Desulfuromonadia</taxon>
        <taxon>Geobacterales</taxon>
        <taxon>Geobacteraceae</taxon>
        <taxon>Geobacter</taxon>
    </lineage>
</organism>
<evidence type="ECO:0000256" key="3">
    <source>
        <dbReference type="ARBA" id="ARBA00011354"/>
    </source>
</evidence>
<evidence type="ECO:0000256" key="5">
    <source>
        <dbReference type="ARBA" id="ARBA00022490"/>
    </source>
</evidence>
<dbReference type="PROSITE" id="PS00181">
    <property type="entry name" value="GLNA_ATP"/>
    <property type="match status" value="1"/>
</dbReference>
<dbReference type="GO" id="GO:0005524">
    <property type="term" value="F:ATP binding"/>
    <property type="evidence" value="ECO:0007669"/>
    <property type="project" value="UniProtKB-KW"/>
</dbReference>
<comment type="subunit">
    <text evidence="3 18">Oligomer of 12 subunits arranged in the form of two hexagons.</text>
</comment>
<dbReference type="GO" id="GO:0016020">
    <property type="term" value="C:membrane"/>
    <property type="evidence" value="ECO:0007669"/>
    <property type="project" value="TreeGrafter"/>
</dbReference>
<dbReference type="InterPro" id="IPR014746">
    <property type="entry name" value="Gln_synth/guanido_kin_cat_dom"/>
</dbReference>
<evidence type="ECO:0000256" key="10">
    <source>
        <dbReference type="ARBA" id="ARBA00022840"/>
    </source>
</evidence>
<dbReference type="KEGG" id="gpi:GPICK_06460"/>
<dbReference type="InterPro" id="IPR008146">
    <property type="entry name" value="Gln_synth_cat_dom"/>
</dbReference>
<keyword evidence="23" id="KW-1185">Reference proteome</keyword>
<dbReference type="InterPro" id="IPR008147">
    <property type="entry name" value="Gln_synt_N"/>
</dbReference>